<evidence type="ECO:0000313" key="7">
    <source>
        <dbReference type="RefSeq" id="XP_011080726.1"/>
    </source>
</evidence>
<name>A0A6I9TDB0_SESIN</name>
<dbReference type="PANTHER" id="PTHR46391:SF17">
    <property type="entry name" value="BASIC LEUCINE ZIPPER 19-LIKE"/>
    <property type="match status" value="1"/>
</dbReference>
<keyword evidence="6" id="KW-1185">Reference proteome</keyword>
<keyword evidence="1" id="KW-0805">Transcription regulation</keyword>
<feature type="domain" description="BZIP" evidence="5">
    <location>
        <begin position="99"/>
        <end position="155"/>
    </location>
</feature>
<dbReference type="AlphaFoldDB" id="A0A6I9TDB0"/>
<gene>
    <name evidence="7" type="primary">LOC105163901</name>
</gene>
<dbReference type="KEGG" id="sind:105163901"/>
<sequence>MEGINSLLLNPNATDDKLRIQPYFPKTGDFRDNHVTDSCPRFLHKNNSIIPRPDWNAKMKMKIPYAFPPPANVPRFNLSLDKAIEYELKHGRRLDPNMDKKKLRRTISNRLSAQRSRIKKAQYINKMEKMVTDLEELISVLTPQIESYKEMRKQLLLQNDSLQNLVQLHLNEAKLREFELEQKRVEVRMLKDLGKTSNKNNEDSNSGSQHKQDSSSKQFEKQPFPCLGFYQNGLQHLQKLWPNQFCQQQLRNSGQLVQEGLKTAPNLGLQKTSKDRPLCFKNRQPTEAASAQEKNQEEAEIDEYLNFEALNAVAASV</sequence>
<dbReference type="GO" id="GO:0045893">
    <property type="term" value="P:positive regulation of DNA-templated transcription"/>
    <property type="evidence" value="ECO:0007669"/>
    <property type="project" value="TreeGrafter"/>
</dbReference>
<evidence type="ECO:0000313" key="6">
    <source>
        <dbReference type="Proteomes" id="UP000504604"/>
    </source>
</evidence>
<proteinExistence type="predicted"/>
<dbReference type="InterPro" id="IPR046347">
    <property type="entry name" value="bZIP_sf"/>
</dbReference>
<dbReference type="RefSeq" id="XP_011080726.1">
    <property type="nucleotide sequence ID" value="XM_011082424.1"/>
</dbReference>
<keyword evidence="2" id="KW-0804">Transcription</keyword>
<keyword evidence="3" id="KW-0539">Nucleus</keyword>
<feature type="compositionally biased region" description="Basic and acidic residues" evidence="4">
    <location>
        <begin position="210"/>
        <end position="220"/>
    </location>
</feature>
<reference evidence="7" key="1">
    <citation type="submission" date="2025-08" db="UniProtKB">
        <authorList>
            <consortium name="RefSeq"/>
        </authorList>
    </citation>
    <scope>IDENTIFICATION</scope>
</reference>
<dbReference type="GO" id="GO:0003677">
    <property type="term" value="F:DNA binding"/>
    <property type="evidence" value="ECO:0007669"/>
    <property type="project" value="TreeGrafter"/>
</dbReference>
<evidence type="ECO:0000256" key="3">
    <source>
        <dbReference type="ARBA" id="ARBA00023242"/>
    </source>
</evidence>
<dbReference type="InterPro" id="IPR052483">
    <property type="entry name" value="bZIP_transcription_regulators"/>
</dbReference>
<protein>
    <submittedName>
        <fullName evidence="7">Uncharacterized protein LOC105163901</fullName>
    </submittedName>
</protein>
<evidence type="ECO:0000256" key="4">
    <source>
        <dbReference type="SAM" id="MobiDB-lite"/>
    </source>
</evidence>
<dbReference type="GO" id="GO:0003700">
    <property type="term" value="F:DNA-binding transcription factor activity"/>
    <property type="evidence" value="ECO:0007669"/>
    <property type="project" value="InterPro"/>
</dbReference>
<dbReference type="GO" id="GO:0005634">
    <property type="term" value="C:nucleus"/>
    <property type="evidence" value="ECO:0007669"/>
    <property type="project" value="TreeGrafter"/>
</dbReference>
<feature type="region of interest" description="Disordered" evidence="4">
    <location>
        <begin position="191"/>
        <end position="220"/>
    </location>
</feature>
<dbReference type="Pfam" id="PF00170">
    <property type="entry name" value="bZIP_1"/>
    <property type="match status" value="1"/>
</dbReference>
<dbReference type="InterPro" id="IPR044759">
    <property type="entry name" value="bZIP_RF2"/>
</dbReference>
<dbReference type="SMART" id="SM00338">
    <property type="entry name" value="BRLZ"/>
    <property type="match status" value="1"/>
</dbReference>
<dbReference type="InParanoid" id="A0A6I9TDB0"/>
<dbReference type="GeneID" id="105163901"/>
<evidence type="ECO:0000256" key="2">
    <source>
        <dbReference type="ARBA" id="ARBA00023163"/>
    </source>
</evidence>
<dbReference type="OrthoDB" id="552661at2759"/>
<evidence type="ECO:0000259" key="5">
    <source>
        <dbReference type="PROSITE" id="PS50217"/>
    </source>
</evidence>
<organism evidence="6 7">
    <name type="scientific">Sesamum indicum</name>
    <name type="common">Oriental sesame</name>
    <name type="synonym">Sesamum orientale</name>
    <dbReference type="NCBI Taxonomy" id="4182"/>
    <lineage>
        <taxon>Eukaryota</taxon>
        <taxon>Viridiplantae</taxon>
        <taxon>Streptophyta</taxon>
        <taxon>Embryophyta</taxon>
        <taxon>Tracheophyta</taxon>
        <taxon>Spermatophyta</taxon>
        <taxon>Magnoliopsida</taxon>
        <taxon>eudicotyledons</taxon>
        <taxon>Gunneridae</taxon>
        <taxon>Pentapetalae</taxon>
        <taxon>asterids</taxon>
        <taxon>lamiids</taxon>
        <taxon>Lamiales</taxon>
        <taxon>Pedaliaceae</taxon>
        <taxon>Sesamum</taxon>
    </lineage>
</organism>
<feature type="compositionally biased region" description="Polar residues" evidence="4">
    <location>
        <begin position="195"/>
        <end position="209"/>
    </location>
</feature>
<dbReference type="CDD" id="cd14703">
    <property type="entry name" value="bZIP_plant_RF2"/>
    <property type="match status" value="1"/>
</dbReference>
<dbReference type="Proteomes" id="UP000504604">
    <property type="component" value="Linkage group LG6"/>
</dbReference>
<dbReference type="Gene3D" id="1.20.5.170">
    <property type="match status" value="1"/>
</dbReference>
<dbReference type="PROSITE" id="PS50217">
    <property type="entry name" value="BZIP"/>
    <property type="match status" value="1"/>
</dbReference>
<dbReference type="PROSITE" id="PS00036">
    <property type="entry name" value="BZIP_BASIC"/>
    <property type="match status" value="1"/>
</dbReference>
<dbReference type="SUPFAM" id="SSF57959">
    <property type="entry name" value="Leucine zipper domain"/>
    <property type="match status" value="1"/>
</dbReference>
<dbReference type="InterPro" id="IPR004827">
    <property type="entry name" value="bZIP"/>
</dbReference>
<dbReference type="PANTHER" id="PTHR46391">
    <property type="entry name" value="BASIC LEUCINE ZIPPER 34"/>
    <property type="match status" value="1"/>
</dbReference>
<accession>A0A6I9TDB0</accession>
<evidence type="ECO:0000256" key="1">
    <source>
        <dbReference type="ARBA" id="ARBA00023015"/>
    </source>
</evidence>